<dbReference type="Pfam" id="PF00291">
    <property type="entry name" value="PALP"/>
    <property type="match status" value="1"/>
</dbReference>
<proteinExistence type="predicted"/>
<evidence type="ECO:0000313" key="5">
    <source>
        <dbReference type="Proteomes" id="UP000070457"/>
    </source>
</evidence>
<evidence type="ECO:0000259" key="3">
    <source>
        <dbReference type="Pfam" id="PF00291"/>
    </source>
</evidence>
<organism evidence="4 5">
    <name type="scientific">candidate division WS6 bacterium OLB20</name>
    <dbReference type="NCBI Taxonomy" id="1617426"/>
    <lineage>
        <taxon>Bacteria</taxon>
        <taxon>Candidatus Dojkabacteria</taxon>
    </lineage>
</organism>
<reference evidence="4 5" key="1">
    <citation type="submission" date="2015-02" db="EMBL/GenBank/DDBJ databases">
        <title>Improved understanding of the partial-nitritation anammox process through 23 genomes representing the majority of the microbial community.</title>
        <authorList>
            <person name="Speth D.R."/>
            <person name="In T Zandt M."/>
            <person name="Guerrero Cruz S."/>
            <person name="Jetten M.S."/>
            <person name="Dutilh B.E."/>
        </authorList>
    </citation>
    <scope>NUCLEOTIDE SEQUENCE [LARGE SCALE GENOMIC DNA]</scope>
    <source>
        <strain evidence="4">OLB20</strain>
    </source>
</reference>
<feature type="domain" description="Tryptophan synthase beta chain-like PALP" evidence="3">
    <location>
        <begin position="20"/>
        <end position="154"/>
    </location>
</feature>
<dbReference type="InterPro" id="IPR001926">
    <property type="entry name" value="TrpB-like_PALP"/>
</dbReference>
<accession>A0A136M0Q0</accession>
<comment type="caution">
    <text evidence="4">The sequence shown here is derived from an EMBL/GenBank/DDBJ whole genome shotgun (WGS) entry which is preliminary data.</text>
</comment>
<comment type="cofactor">
    <cofactor evidence="1">
        <name>pyridoxal 5'-phosphate</name>
        <dbReference type="ChEBI" id="CHEBI:597326"/>
    </cofactor>
</comment>
<evidence type="ECO:0000313" key="4">
    <source>
        <dbReference type="EMBL" id="KXK27480.1"/>
    </source>
</evidence>
<protein>
    <submittedName>
        <fullName evidence="4">Pyridoxal-phosphate dependent enzyme</fullName>
    </submittedName>
</protein>
<dbReference type="SUPFAM" id="SSF53686">
    <property type="entry name" value="Tryptophan synthase beta subunit-like PLP-dependent enzymes"/>
    <property type="match status" value="1"/>
</dbReference>
<dbReference type="InterPro" id="IPR036052">
    <property type="entry name" value="TrpB-like_PALP_sf"/>
</dbReference>
<dbReference type="Gene3D" id="3.40.50.1100">
    <property type="match status" value="1"/>
</dbReference>
<name>A0A136M0Q0_9BACT</name>
<evidence type="ECO:0000256" key="2">
    <source>
        <dbReference type="ARBA" id="ARBA00022898"/>
    </source>
</evidence>
<evidence type="ECO:0000256" key="1">
    <source>
        <dbReference type="ARBA" id="ARBA00001933"/>
    </source>
</evidence>
<sequence>MDELKKYEGALIRIHSGRKAKSDAILFARHHEAVNLRGSKDEAALPGFATIASELAEQIPHIDAVFIPCSSATSSVAIAREFIRLQKNVAVHVCQNVRINPIAGQFDSDFLPAGSSLSDCIVDRVVLRRNDVTELIRASDGSGWVISDEQLLNARDAAPGYSFNSLLALAAWQKAVAHGYEYKYPVAVMSGR</sequence>
<dbReference type="AlphaFoldDB" id="A0A136M0Q0"/>
<keyword evidence="2" id="KW-0663">Pyridoxal phosphate</keyword>
<dbReference type="Proteomes" id="UP000070457">
    <property type="component" value="Unassembled WGS sequence"/>
</dbReference>
<dbReference type="STRING" id="1617426.TR69_WS6001000357"/>
<gene>
    <name evidence="4" type="ORF">TR69_WS6001000357</name>
</gene>
<dbReference type="EMBL" id="JYNZ01000002">
    <property type="protein sequence ID" value="KXK27480.1"/>
    <property type="molecule type" value="Genomic_DNA"/>
</dbReference>